<keyword evidence="1" id="KW-0472">Membrane</keyword>
<keyword evidence="1" id="KW-0812">Transmembrane</keyword>
<reference evidence="2 3" key="1">
    <citation type="submission" date="2016-12" db="EMBL/GenBank/DDBJ databases">
        <authorList>
            <person name="Song W.-J."/>
            <person name="Kurnit D.M."/>
        </authorList>
    </citation>
    <scope>NUCLEOTIDE SEQUENCE [LARGE SCALE GENOMIC DNA]</scope>
    <source>
        <strain evidence="2 3">175</strain>
    </source>
</reference>
<feature type="transmembrane region" description="Helical" evidence="1">
    <location>
        <begin position="35"/>
        <end position="56"/>
    </location>
</feature>
<feature type="transmembrane region" description="Helical" evidence="1">
    <location>
        <begin position="68"/>
        <end position="95"/>
    </location>
</feature>
<dbReference type="Proteomes" id="UP000192923">
    <property type="component" value="Unassembled WGS sequence"/>
</dbReference>
<sequence>MAIINEDDLGKALKNKQDTIEIEGNLKEKVLRIKATGSVCWAIAIGAIGIAVTVLLTTGGTGVAVSGLVGVGAVSVLGMPTAISAVSIAVAAGGIGSLNSLRKYKILNQNDGRLILKRT</sequence>
<protein>
    <submittedName>
        <fullName evidence="2">Uncharacterized protein</fullName>
    </submittedName>
</protein>
<keyword evidence="3" id="KW-1185">Reference proteome</keyword>
<dbReference type="EMBL" id="FXAM01000001">
    <property type="protein sequence ID" value="SMF95687.1"/>
    <property type="molecule type" value="Genomic_DNA"/>
</dbReference>
<proteinExistence type="predicted"/>
<evidence type="ECO:0000313" key="3">
    <source>
        <dbReference type="Proteomes" id="UP000192923"/>
    </source>
</evidence>
<evidence type="ECO:0000256" key="1">
    <source>
        <dbReference type="SAM" id="Phobius"/>
    </source>
</evidence>
<dbReference type="RefSeq" id="WP_085214125.1">
    <property type="nucleotide sequence ID" value="NZ_FXAM01000001.1"/>
</dbReference>
<name>A0A1Y6CZ82_9GAMM</name>
<organism evidence="2 3">
    <name type="scientific">Methylomagnum ishizawai</name>
    <dbReference type="NCBI Taxonomy" id="1760988"/>
    <lineage>
        <taxon>Bacteria</taxon>
        <taxon>Pseudomonadati</taxon>
        <taxon>Pseudomonadota</taxon>
        <taxon>Gammaproteobacteria</taxon>
        <taxon>Methylococcales</taxon>
        <taxon>Methylococcaceae</taxon>
        <taxon>Methylomagnum</taxon>
    </lineage>
</organism>
<dbReference type="AlphaFoldDB" id="A0A1Y6CZ82"/>
<gene>
    <name evidence="2" type="ORF">SAMN02949497_3061</name>
</gene>
<dbReference type="OrthoDB" id="9256287at2"/>
<evidence type="ECO:0000313" key="2">
    <source>
        <dbReference type="EMBL" id="SMF95687.1"/>
    </source>
</evidence>
<keyword evidence="1" id="KW-1133">Transmembrane helix</keyword>
<accession>A0A1Y6CZ82</accession>